<feature type="region of interest" description="Disordered" evidence="1">
    <location>
        <begin position="303"/>
        <end position="360"/>
    </location>
</feature>
<feature type="compositionally biased region" description="Acidic residues" evidence="1">
    <location>
        <begin position="317"/>
        <end position="327"/>
    </location>
</feature>
<evidence type="ECO:0000313" key="3">
    <source>
        <dbReference type="EMBL" id="KAF6810790.1"/>
    </source>
</evidence>
<dbReference type="SUPFAM" id="SSF50998">
    <property type="entry name" value="Quinoprotein alcohol dehydrogenase-like"/>
    <property type="match status" value="1"/>
</dbReference>
<accession>A0A8H6JCZ3</accession>
<dbReference type="Pfam" id="PF25499">
    <property type="entry name" value="Beta-prop_pof12"/>
    <property type="match status" value="1"/>
</dbReference>
<dbReference type="InterPro" id="IPR036047">
    <property type="entry name" value="F-box-like_dom_sf"/>
</dbReference>
<dbReference type="SUPFAM" id="SSF81383">
    <property type="entry name" value="F-box domain"/>
    <property type="match status" value="1"/>
</dbReference>
<dbReference type="PANTHER" id="PTHR46731:SF1">
    <property type="entry name" value="F-BOX ONLY PROTEIN 15"/>
    <property type="match status" value="1"/>
</dbReference>
<comment type="caution">
    <text evidence="3">The sequence shown here is derived from an EMBL/GenBank/DDBJ whole genome shotgun (WGS) entry which is preliminary data.</text>
</comment>
<name>A0A8H6JCZ3_9PEZI</name>
<evidence type="ECO:0000259" key="2">
    <source>
        <dbReference type="PROSITE" id="PS50181"/>
    </source>
</evidence>
<evidence type="ECO:0000313" key="4">
    <source>
        <dbReference type="Proteomes" id="UP000652219"/>
    </source>
</evidence>
<dbReference type="AlphaFoldDB" id="A0A8H6JCZ3"/>
<sequence>MHRKRSLADVDDNASFSKRARFISPQKSRTRTSDLILDTTPAFAAEDILSSLSDELLLRILSFLSTSNLLEIAPVSRRFYRLSTDSQLWRTLYYHRFVLPRALRIPGIRQGSRQGTRIHHSARRIIWAGSEWCRGATRGKPVDWKRQYKLRYNWARGKATVEELDVGEVSVDTPKPRKTLAKVIEGIAVTAGGVSGLRAWDLKTRETIAQISLADGTDNCNPTCLAIDDQNLESKRLDVSVGFLDGSFGIWSLHLEDGRFLRRYKNAESPDGQLIEIAYRHPFVLTATDSILISLYSFEKRPETSSAGRETDTEAVLSEEVESETEAGSESTTLQNSESETEAAPPRRNRPKNNIKPVRTWGSISLPAPVLMTSLQSHTSQAPLALSIREMASFSIASIAYTYASREGWCIGIQDLQIRRQGDSTSPSEVVSSRLALTASLAIPSSTSSTSYGDSQHREVLPTSVPDGPKTLCYNHPYLLAALTDNTLVLHVCTSDATKISVSPGIRLWGHTSGISDAEITARGKAVSVSCRGEEIRVWELEGRVSGKSTEIRPNAIPEKAACSEAEAVQWDERRNWVGFDDEMVIVLKETKDGRETLVVYDFS</sequence>
<dbReference type="PANTHER" id="PTHR46731">
    <property type="entry name" value="F-BOX ONLY PROTEIN 15"/>
    <property type="match status" value="1"/>
</dbReference>
<protein>
    <submittedName>
        <fullName evidence="3">F-box protein dre-1</fullName>
    </submittedName>
</protein>
<proteinExistence type="predicted"/>
<dbReference type="Proteomes" id="UP000652219">
    <property type="component" value="Unassembled WGS sequence"/>
</dbReference>
<reference evidence="3 4" key="1">
    <citation type="journal article" date="2020" name="Phytopathology">
        <title>Genome Sequence Resources of Colletotrichum truncatum, C. plurivorum, C. musicola, and C. sojae: Four Species Pathogenic to Soybean (Glycine max).</title>
        <authorList>
            <person name="Rogerio F."/>
            <person name="Boufleur T.R."/>
            <person name="Ciampi-Guillardi M."/>
            <person name="Sukno S.A."/>
            <person name="Thon M.R."/>
            <person name="Massola Junior N.S."/>
            <person name="Baroncelli R."/>
        </authorList>
    </citation>
    <scope>NUCLEOTIDE SEQUENCE [LARGE SCALE GENOMIC DNA]</scope>
    <source>
        <strain evidence="3 4">LFN0009</strain>
    </source>
</reference>
<gene>
    <name evidence="3" type="ORF">CSOJ01_06122</name>
</gene>
<keyword evidence="4" id="KW-1185">Reference proteome</keyword>
<organism evidence="3 4">
    <name type="scientific">Colletotrichum sojae</name>
    <dbReference type="NCBI Taxonomy" id="2175907"/>
    <lineage>
        <taxon>Eukaryota</taxon>
        <taxon>Fungi</taxon>
        <taxon>Dikarya</taxon>
        <taxon>Ascomycota</taxon>
        <taxon>Pezizomycotina</taxon>
        <taxon>Sordariomycetes</taxon>
        <taxon>Hypocreomycetidae</taxon>
        <taxon>Glomerellales</taxon>
        <taxon>Glomerellaceae</taxon>
        <taxon>Colletotrichum</taxon>
        <taxon>Colletotrichum orchidearum species complex</taxon>
    </lineage>
</organism>
<dbReference type="EMBL" id="WIGN01000082">
    <property type="protein sequence ID" value="KAF6810790.1"/>
    <property type="molecule type" value="Genomic_DNA"/>
</dbReference>
<evidence type="ECO:0000256" key="1">
    <source>
        <dbReference type="SAM" id="MobiDB-lite"/>
    </source>
</evidence>
<feature type="domain" description="F-box" evidence="2">
    <location>
        <begin position="46"/>
        <end position="92"/>
    </location>
</feature>
<dbReference type="InterPro" id="IPR011047">
    <property type="entry name" value="Quinoprotein_ADH-like_sf"/>
</dbReference>
<dbReference type="Gene3D" id="1.20.1280.50">
    <property type="match status" value="1"/>
</dbReference>
<dbReference type="InterPro" id="IPR001810">
    <property type="entry name" value="F-box_dom"/>
</dbReference>
<dbReference type="SMART" id="SM00256">
    <property type="entry name" value="FBOX"/>
    <property type="match status" value="1"/>
</dbReference>
<dbReference type="Pfam" id="PF12937">
    <property type="entry name" value="F-box-like"/>
    <property type="match status" value="1"/>
</dbReference>
<dbReference type="PROSITE" id="PS50181">
    <property type="entry name" value="FBOX"/>
    <property type="match status" value="1"/>
</dbReference>
<dbReference type="GO" id="GO:0019005">
    <property type="term" value="C:SCF ubiquitin ligase complex"/>
    <property type="evidence" value="ECO:0007669"/>
    <property type="project" value="TreeGrafter"/>
</dbReference>